<name>A0A6A5XKF2_9PLEO</name>
<evidence type="ECO:0000313" key="2">
    <source>
        <dbReference type="Proteomes" id="UP000799778"/>
    </source>
</evidence>
<sequence>MRLMPFLRTKIFFFLDWDGYVRRHFDDRLNETRACNGSCERELHVLRRRLVSFAKLRGCDANVMLQSNATLLHRTRVDVSSPSIHQLGILAHWSLIQRSYKPFDPPSSHFICSSTNVTALFTIMTVFHGTVQNIPSLSHGNPPMSLAFPPHPLNPLESRSHV</sequence>
<keyword evidence="2" id="KW-1185">Reference proteome</keyword>
<gene>
    <name evidence="1" type="ORF">BU24DRAFT_235982</name>
</gene>
<dbReference type="RefSeq" id="XP_033381698.1">
    <property type="nucleotide sequence ID" value="XM_033522232.1"/>
</dbReference>
<dbReference type="EMBL" id="ML978071">
    <property type="protein sequence ID" value="KAF2013359.1"/>
    <property type="molecule type" value="Genomic_DNA"/>
</dbReference>
<accession>A0A6A5XKF2</accession>
<reference evidence="1" key="1">
    <citation type="journal article" date="2020" name="Stud. Mycol.">
        <title>101 Dothideomycetes genomes: a test case for predicting lifestyles and emergence of pathogens.</title>
        <authorList>
            <person name="Haridas S."/>
            <person name="Albert R."/>
            <person name="Binder M."/>
            <person name="Bloem J."/>
            <person name="Labutti K."/>
            <person name="Salamov A."/>
            <person name="Andreopoulos B."/>
            <person name="Baker S."/>
            <person name="Barry K."/>
            <person name="Bills G."/>
            <person name="Bluhm B."/>
            <person name="Cannon C."/>
            <person name="Castanera R."/>
            <person name="Culley D."/>
            <person name="Daum C."/>
            <person name="Ezra D."/>
            <person name="Gonzalez J."/>
            <person name="Henrissat B."/>
            <person name="Kuo A."/>
            <person name="Liang C."/>
            <person name="Lipzen A."/>
            <person name="Lutzoni F."/>
            <person name="Magnuson J."/>
            <person name="Mondo S."/>
            <person name="Nolan M."/>
            <person name="Ohm R."/>
            <person name="Pangilinan J."/>
            <person name="Park H.-J."/>
            <person name="Ramirez L."/>
            <person name="Alfaro M."/>
            <person name="Sun H."/>
            <person name="Tritt A."/>
            <person name="Yoshinaga Y."/>
            <person name="Zwiers L.-H."/>
            <person name="Turgeon B."/>
            <person name="Goodwin S."/>
            <person name="Spatafora J."/>
            <person name="Crous P."/>
            <person name="Grigoriev I."/>
        </authorList>
    </citation>
    <scope>NUCLEOTIDE SEQUENCE</scope>
    <source>
        <strain evidence="1">CBS 175.79</strain>
    </source>
</reference>
<protein>
    <submittedName>
        <fullName evidence="1">Uncharacterized protein</fullName>
    </submittedName>
</protein>
<evidence type="ECO:0000313" key="1">
    <source>
        <dbReference type="EMBL" id="KAF2013359.1"/>
    </source>
</evidence>
<dbReference type="Proteomes" id="UP000799778">
    <property type="component" value="Unassembled WGS sequence"/>
</dbReference>
<organism evidence="1 2">
    <name type="scientific">Aaosphaeria arxii CBS 175.79</name>
    <dbReference type="NCBI Taxonomy" id="1450172"/>
    <lineage>
        <taxon>Eukaryota</taxon>
        <taxon>Fungi</taxon>
        <taxon>Dikarya</taxon>
        <taxon>Ascomycota</taxon>
        <taxon>Pezizomycotina</taxon>
        <taxon>Dothideomycetes</taxon>
        <taxon>Pleosporomycetidae</taxon>
        <taxon>Pleosporales</taxon>
        <taxon>Pleosporales incertae sedis</taxon>
        <taxon>Aaosphaeria</taxon>
    </lineage>
</organism>
<dbReference type="GeneID" id="54279629"/>
<dbReference type="AlphaFoldDB" id="A0A6A5XKF2"/>
<proteinExistence type="predicted"/>